<dbReference type="AlphaFoldDB" id="A0AAQ4E639"/>
<comment type="caution">
    <text evidence="2">The sequence shown here is derived from an EMBL/GenBank/DDBJ whole genome shotgun (WGS) entry which is preliminary data.</text>
</comment>
<dbReference type="Proteomes" id="UP001321473">
    <property type="component" value="Unassembled WGS sequence"/>
</dbReference>
<evidence type="ECO:0000313" key="3">
    <source>
        <dbReference type="Proteomes" id="UP001321473"/>
    </source>
</evidence>
<protein>
    <recommendedName>
        <fullName evidence="1">SAM domain-containing protein</fullName>
    </recommendedName>
</protein>
<keyword evidence="3" id="KW-1185">Reference proteome</keyword>
<dbReference type="InterPro" id="IPR001660">
    <property type="entry name" value="SAM"/>
</dbReference>
<feature type="domain" description="SAM" evidence="1">
    <location>
        <begin position="42"/>
        <end position="105"/>
    </location>
</feature>
<name>A0AAQ4E639_AMBAM</name>
<dbReference type="EMBL" id="JARKHS020021587">
    <property type="protein sequence ID" value="KAK8770156.1"/>
    <property type="molecule type" value="Genomic_DNA"/>
</dbReference>
<proteinExistence type="predicted"/>
<evidence type="ECO:0000259" key="1">
    <source>
        <dbReference type="PROSITE" id="PS50105"/>
    </source>
</evidence>
<gene>
    <name evidence="2" type="ORF">V5799_013384</name>
</gene>
<dbReference type="InterPro" id="IPR013761">
    <property type="entry name" value="SAM/pointed_sf"/>
</dbReference>
<dbReference type="SMART" id="SM00454">
    <property type="entry name" value="SAM"/>
    <property type="match status" value="1"/>
</dbReference>
<accession>A0AAQ4E639</accession>
<sequence length="109" mass="11920">MLEGVQAALPDSAIGTHSQKLTRRAIEPKFHHLKQPPLTESDSSGGVMSILQALGLGKYARSFEENEVDWEAFVNLDPGSIEAIGVLTGISREVLQEAIYELQKMRPAC</sequence>
<evidence type="ECO:0000313" key="2">
    <source>
        <dbReference type="EMBL" id="KAK8770156.1"/>
    </source>
</evidence>
<reference evidence="2 3" key="1">
    <citation type="journal article" date="2023" name="Arcadia Sci">
        <title>De novo assembly of a long-read Amblyomma americanum tick genome.</title>
        <authorList>
            <person name="Chou S."/>
            <person name="Poskanzer K.E."/>
            <person name="Rollins M."/>
            <person name="Thuy-Boun P.S."/>
        </authorList>
    </citation>
    <scope>NUCLEOTIDE SEQUENCE [LARGE SCALE GENOMIC DNA]</scope>
    <source>
        <strain evidence="2">F_SG_1</strain>
        <tissue evidence="2">Salivary glands</tissue>
    </source>
</reference>
<dbReference type="PROSITE" id="PS50105">
    <property type="entry name" value="SAM_DOMAIN"/>
    <property type="match status" value="1"/>
</dbReference>
<dbReference type="Pfam" id="PF00536">
    <property type="entry name" value="SAM_1"/>
    <property type="match status" value="1"/>
</dbReference>
<dbReference type="SUPFAM" id="SSF47769">
    <property type="entry name" value="SAM/Pointed domain"/>
    <property type="match status" value="1"/>
</dbReference>
<dbReference type="Gene3D" id="1.10.150.50">
    <property type="entry name" value="Transcription Factor, Ets-1"/>
    <property type="match status" value="1"/>
</dbReference>
<organism evidence="2 3">
    <name type="scientific">Amblyomma americanum</name>
    <name type="common">Lone star tick</name>
    <dbReference type="NCBI Taxonomy" id="6943"/>
    <lineage>
        <taxon>Eukaryota</taxon>
        <taxon>Metazoa</taxon>
        <taxon>Ecdysozoa</taxon>
        <taxon>Arthropoda</taxon>
        <taxon>Chelicerata</taxon>
        <taxon>Arachnida</taxon>
        <taxon>Acari</taxon>
        <taxon>Parasitiformes</taxon>
        <taxon>Ixodida</taxon>
        <taxon>Ixodoidea</taxon>
        <taxon>Ixodidae</taxon>
        <taxon>Amblyomminae</taxon>
        <taxon>Amblyomma</taxon>
    </lineage>
</organism>